<dbReference type="AlphaFoldDB" id="P91181"/>
<feature type="chain" id="PRO_5004161882" evidence="10">
    <location>
        <begin position="18"/>
        <end position="141"/>
    </location>
</feature>
<dbReference type="PeptideAtlas" id="P91181"/>
<keyword evidence="3 9" id="KW-0812">Transmembrane</keyword>
<dbReference type="eggNOG" id="ENOG502TI45">
    <property type="taxonomic scope" value="Eukaryota"/>
</dbReference>
<evidence type="ECO:0000256" key="3">
    <source>
        <dbReference type="ARBA" id="ARBA00022692"/>
    </source>
</evidence>
<feature type="region of interest" description="Disordered" evidence="8">
    <location>
        <begin position="21"/>
        <end position="96"/>
    </location>
</feature>
<dbReference type="PIR" id="T29781">
    <property type="entry name" value="T29781"/>
</dbReference>
<feature type="compositionally biased region" description="Low complexity" evidence="8">
    <location>
        <begin position="62"/>
        <end position="82"/>
    </location>
</feature>
<accession>P91181</accession>
<dbReference type="RefSeq" id="NP_491259.1">
    <property type="nucleotide sequence ID" value="NM_058858.6"/>
</dbReference>
<keyword evidence="4 10" id="KW-0732">Signal</keyword>
<dbReference type="WormBase" id="C50F2.7">
    <property type="protein sequence ID" value="CE08913"/>
    <property type="gene ID" value="WBGene00016840"/>
</dbReference>
<evidence type="ECO:0000256" key="6">
    <source>
        <dbReference type="ARBA" id="ARBA00023136"/>
    </source>
</evidence>
<reference evidence="11 12" key="1">
    <citation type="journal article" date="1998" name="Science">
        <title>Genome sequence of the nematode C. elegans: a platform for investigating biology.</title>
        <authorList>
            <consortium name="The C. elegans sequencing consortium"/>
            <person name="Sulson J.E."/>
            <person name="Waterston R."/>
        </authorList>
    </citation>
    <scope>NUCLEOTIDE SEQUENCE [LARGE SCALE GENOMIC DNA]</scope>
    <source>
        <strain evidence="11 12">Bristol N2</strain>
    </source>
</reference>
<evidence type="ECO:0000256" key="8">
    <source>
        <dbReference type="SAM" id="MobiDB-lite"/>
    </source>
</evidence>
<evidence type="ECO:0000256" key="7">
    <source>
        <dbReference type="ARBA" id="ARBA00023180"/>
    </source>
</evidence>
<dbReference type="Pfam" id="PF05283">
    <property type="entry name" value="MGC-24"/>
    <property type="match status" value="1"/>
</dbReference>
<keyword evidence="12" id="KW-1185">Reference proteome</keyword>
<feature type="transmembrane region" description="Helical" evidence="9">
    <location>
        <begin position="99"/>
        <end position="122"/>
    </location>
</feature>
<dbReference type="GO" id="GO:0016020">
    <property type="term" value="C:membrane"/>
    <property type="evidence" value="ECO:0007669"/>
    <property type="project" value="UniProtKB-SubCell"/>
</dbReference>
<dbReference type="KEGG" id="cel:CELE_C50F2.7"/>
<gene>
    <name evidence="11 13" type="ORF">C50F2.7</name>
    <name evidence="11" type="ORF">CELE_C50F2.7</name>
</gene>
<evidence type="ECO:0000256" key="5">
    <source>
        <dbReference type="ARBA" id="ARBA00022989"/>
    </source>
</evidence>
<comment type="subcellular location">
    <subcellularLocation>
        <location evidence="1">Membrane</location>
        <topology evidence="1">Single-pass type I membrane protein</topology>
    </subcellularLocation>
</comment>
<evidence type="ECO:0000256" key="2">
    <source>
        <dbReference type="ARBA" id="ARBA00005341"/>
    </source>
</evidence>
<evidence type="ECO:0000313" key="11">
    <source>
        <dbReference type="EMBL" id="CCD67775.1"/>
    </source>
</evidence>
<dbReference type="EMBL" id="BX284601">
    <property type="protein sequence ID" value="CCD67775.1"/>
    <property type="molecule type" value="Genomic_DNA"/>
</dbReference>
<dbReference type="PaxDb" id="6239-C50F2.7"/>
<dbReference type="GeneID" id="183675"/>
<feature type="compositionally biased region" description="Low complexity" evidence="8">
    <location>
        <begin position="24"/>
        <end position="35"/>
    </location>
</feature>
<dbReference type="Proteomes" id="UP000001940">
    <property type="component" value="Chromosome I"/>
</dbReference>
<name>P91181_CAEEL</name>
<evidence type="ECO:0000256" key="9">
    <source>
        <dbReference type="SAM" id="Phobius"/>
    </source>
</evidence>
<evidence type="ECO:0000313" key="12">
    <source>
        <dbReference type="Proteomes" id="UP000001940"/>
    </source>
</evidence>
<keyword evidence="6 9" id="KW-0472">Membrane</keyword>
<dbReference type="Bgee" id="WBGene00016840">
    <property type="expression patterns" value="Expressed in pharyngeal muscle cell (C elegans) and 3 other cell types or tissues"/>
</dbReference>
<feature type="signal peptide" evidence="10">
    <location>
        <begin position="1"/>
        <end position="17"/>
    </location>
</feature>
<dbReference type="AGR" id="WB:WBGene00016840"/>
<dbReference type="SMR" id="P91181"/>
<sequence>MRLSVLFCCALFATIFADDKDSSSSENLLSDKSSNITSADASDGKLQIEEQFDGNDNSTVTSNGTKSPSSVGSSLPTSSSGPEIKTTTPKSGKPRAPSFTAWSFFIGIIVAFLIIGIAVFVLKFFCQRRTPGNNVPYTAYQ</sequence>
<evidence type="ECO:0000256" key="4">
    <source>
        <dbReference type="ARBA" id="ARBA00022729"/>
    </source>
</evidence>
<comment type="similarity">
    <text evidence="2">Belongs to the CD164 family.</text>
</comment>
<keyword evidence="5 9" id="KW-1133">Transmembrane helix</keyword>
<evidence type="ECO:0000256" key="1">
    <source>
        <dbReference type="ARBA" id="ARBA00004479"/>
    </source>
</evidence>
<evidence type="ECO:0000313" key="13">
    <source>
        <dbReference type="WormBase" id="C50F2.7"/>
    </source>
</evidence>
<dbReference type="UCSC" id="C50F2.7">
    <property type="organism name" value="c. elegans"/>
</dbReference>
<dbReference type="InParanoid" id="P91181"/>
<dbReference type="InterPro" id="IPR007947">
    <property type="entry name" value="CD164_MGC24"/>
</dbReference>
<dbReference type="CTD" id="183675"/>
<dbReference type="FunCoup" id="P91181">
    <property type="interactions" value="1558"/>
</dbReference>
<keyword evidence="7" id="KW-0325">Glycoprotein</keyword>
<dbReference type="HOGENOM" id="CLU_152133_0_0_1"/>
<protein>
    <submittedName>
        <fullName evidence="11">Sialomucin core protein 24</fullName>
    </submittedName>
</protein>
<organism evidence="11 12">
    <name type="scientific">Caenorhabditis elegans</name>
    <dbReference type="NCBI Taxonomy" id="6239"/>
    <lineage>
        <taxon>Eukaryota</taxon>
        <taxon>Metazoa</taxon>
        <taxon>Ecdysozoa</taxon>
        <taxon>Nematoda</taxon>
        <taxon>Chromadorea</taxon>
        <taxon>Rhabditida</taxon>
        <taxon>Rhabditina</taxon>
        <taxon>Rhabditomorpha</taxon>
        <taxon>Rhabditoidea</taxon>
        <taxon>Rhabditidae</taxon>
        <taxon>Peloderinae</taxon>
        <taxon>Caenorhabditis</taxon>
    </lineage>
</organism>
<evidence type="ECO:0000256" key="10">
    <source>
        <dbReference type="SAM" id="SignalP"/>
    </source>
</evidence>
<dbReference type="OMA" id="FCQRRTP"/>
<proteinExistence type="inferred from homology"/>